<comment type="caution">
    <text evidence="1">The sequence shown here is derived from an EMBL/GenBank/DDBJ whole genome shotgun (WGS) entry which is preliminary data.</text>
</comment>
<organism evidence="1 2">
    <name type="scientific">Flavivirga jejuensis</name>
    <dbReference type="NCBI Taxonomy" id="870487"/>
    <lineage>
        <taxon>Bacteria</taxon>
        <taxon>Pseudomonadati</taxon>
        <taxon>Bacteroidota</taxon>
        <taxon>Flavobacteriia</taxon>
        <taxon>Flavobacteriales</taxon>
        <taxon>Flavobacteriaceae</taxon>
        <taxon>Flavivirga</taxon>
    </lineage>
</organism>
<reference evidence="1" key="1">
    <citation type="submission" date="2023-07" db="EMBL/GenBank/DDBJ databases">
        <title>Two novel species in the genus Flavivirga.</title>
        <authorList>
            <person name="Kwon K."/>
        </authorList>
    </citation>
    <scope>NUCLEOTIDE SEQUENCE</scope>
    <source>
        <strain evidence="1">KACC 14158</strain>
    </source>
</reference>
<sequence>MGRINWKENQIVSIQLKDGNHALFQMLSIKGWIAVFNAFDFNDKWEGINLTEDSILFKNFIISKTIFPKSKTVIHKNIEPVKNIVIPEIKINTGTESRKIKVWENTPKEDELIIIGGGNNLLKIENPNDKFNPEYRPIEIKDYDEVKQYELENLRIYPEFNERLWLCSRLKMNIDPLKELAFNRKLDPLCEDYIKIIGGKTKLEELGY</sequence>
<gene>
    <name evidence="1" type="ORF">Q4Q40_20495</name>
</gene>
<protein>
    <recommendedName>
        <fullName evidence="3">Immunity protein 26 of polymorphic toxin system</fullName>
    </recommendedName>
</protein>
<accession>A0ABT8WTT1</accession>
<dbReference type="RefSeq" id="WP_303303892.1">
    <property type="nucleotide sequence ID" value="NZ_BAABDA010000007.1"/>
</dbReference>
<evidence type="ECO:0008006" key="3">
    <source>
        <dbReference type="Google" id="ProtNLM"/>
    </source>
</evidence>
<evidence type="ECO:0000313" key="1">
    <source>
        <dbReference type="EMBL" id="MDO5976588.1"/>
    </source>
</evidence>
<evidence type="ECO:0000313" key="2">
    <source>
        <dbReference type="Proteomes" id="UP001176806"/>
    </source>
</evidence>
<name>A0ABT8WTT1_9FLAO</name>
<keyword evidence="2" id="KW-1185">Reference proteome</keyword>
<dbReference type="Proteomes" id="UP001176806">
    <property type="component" value="Unassembled WGS sequence"/>
</dbReference>
<proteinExistence type="predicted"/>
<dbReference type="EMBL" id="JAUOEL010000008">
    <property type="protein sequence ID" value="MDO5976588.1"/>
    <property type="molecule type" value="Genomic_DNA"/>
</dbReference>